<name>A0A914VLU5_9BILA</name>
<feature type="repeat" description="ARM" evidence="2">
    <location>
        <begin position="392"/>
        <end position="434"/>
    </location>
</feature>
<evidence type="ECO:0000256" key="2">
    <source>
        <dbReference type="PROSITE-ProRule" id="PRU00259"/>
    </source>
</evidence>
<feature type="repeat" description="ARM" evidence="2">
    <location>
        <begin position="227"/>
        <end position="269"/>
    </location>
</feature>
<feature type="repeat" description="ARM" evidence="2">
    <location>
        <begin position="595"/>
        <end position="632"/>
    </location>
</feature>
<feature type="repeat" description="ARM" evidence="2">
    <location>
        <begin position="143"/>
        <end position="185"/>
    </location>
</feature>
<evidence type="ECO:0000256" key="3">
    <source>
        <dbReference type="SAM" id="MobiDB-lite"/>
    </source>
</evidence>
<dbReference type="Gene3D" id="1.25.10.10">
    <property type="entry name" value="Leucine-rich Repeat Variant"/>
    <property type="match status" value="1"/>
</dbReference>
<dbReference type="SUPFAM" id="SSF48371">
    <property type="entry name" value="ARM repeat"/>
    <property type="match status" value="1"/>
</dbReference>
<reference evidence="5" key="1">
    <citation type="submission" date="2022-11" db="UniProtKB">
        <authorList>
            <consortium name="WormBaseParasite"/>
        </authorList>
    </citation>
    <scope>IDENTIFICATION</scope>
</reference>
<dbReference type="CDD" id="cd21719">
    <property type="entry name" value="CTNNAbd_CTNNB1-like"/>
    <property type="match status" value="1"/>
</dbReference>
<dbReference type="SMART" id="SM00185">
    <property type="entry name" value="ARM"/>
    <property type="match status" value="11"/>
</dbReference>
<dbReference type="Proteomes" id="UP000887566">
    <property type="component" value="Unplaced"/>
</dbReference>
<evidence type="ECO:0000256" key="1">
    <source>
        <dbReference type="ARBA" id="ARBA00022473"/>
    </source>
</evidence>
<feature type="compositionally biased region" description="Basic and acidic residues" evidence="3">
    <location>
        <begin position="723"/>
        <end position="734"/>
    </location>
</feature>
<proteinExistence type="predicted"/>
<keyword evidence="4" id="KW-1185">Reference proteome</keyword>
<dbReference type="WBParaSite" id="PSAMB.scaffold2180size24800.g16707.t1">
    <property type="protein sequence ID" value="PSAMB.scaffold2180size24800.g16707.t1"/>
    <property type="gene ID" value="PSAMB.scaffold2180size24800.g16707"/>
</dbReference>
<dbReference type="GO" id="GO:0007155">
    <property type="term" value="P:cell adhesion"/>
    <property type="evidence" value="ECO:0007669"/>
    <property type="project" value="InterPro"/>
</dbReference>
<dbReference type="InterPro" id="IPR000225">
    <property type="entry name" value="Armadillo"/>
</dbReference>
<feature type="repeat" description="ARM" evidence="2">
    <location>
        <begin position="311"/>
        <end position="354"/>
    </location>
</feature>
<dbReference type="PANTHER" id="PTHR45976">
    <property type="entry name" value="ARMADILLO SEGMENT POLARITY PROTEIN"/>
    <property type="match status" value="1"/>
</dbReference>
<feature type="repeat" description="ARM" evidence="2">
    <location>
        <begin position="636"/>
        <end position="663"/>
    </location>
</feature>
<keyword evidence="1" id="KW-0217">Developmental protein</keyword>
<dbReference type="GO" id="GO:0045296">
    <property type="term" value="F:cadherin binding"/>
    <property type="evidence" value="ECO:0007669"/>
    <property type="project" value="InterPro"/>
</dbReference>
<sequence>MHYQEEQPSSQQRSKVQMWAQNTYMVDSGVNSAAHSAQPSLMSGMTALHEELHSAYDNPQFGYPFSQEQVDEMNEQYAATRTQRIRSAMFPETLEESDMHSAPTAYDLGQSTNVQRLTEPSQMLKTAVVEVINYQDDAELATRAIPELIKLLSDKDEVVVGHAAQMVHMLSKRQASGQAVMRNAELIEALLHAARNTRNGETTRDAAAALYHISQHGEGLMHIFRTGGIPELVRMLGSPVEAVVNYAITTLHNLILHQENAKAETRACGGIEKMVPLLDRPNEKFLAIVTDCTYALILQHPESKLVFLSCGGPPRLVNIVRSYNYEKLLYTATRNLKALSICPQNKSAIVGAGGMQALQLHLNSPSPRLIRNILWTLRNLSDAATKEDNVIDLLVHLTRLLASTDDQVVICCAGILSNLSCNNARNKQTLCANGGTVALIRALGAYMEVEDVTEPALCALRHMTTRHAMAEQAQTDVRVYNGIPVVLQLLSKMRAPIAKASLGLVRNLAQLESNLVPLRDERVVSASGPQTVVTLAVDVLTRAFTQIKETQMQGGSNVPITDGVTMNELIECSVSALHHLAKEPVCCRQITECHNITQVLVQLLASEVENIAREAVGLLYEISKTAEGAKAVDAEGPTPILTDLLRSHNQAISTYASGVLKNLQMDKPAEYRRQLDMEIHSALYRDDSAAWAQDGLGEMQSMPGDEPFNDIYQSPAYDPVGLGDDHWGPGERRTNAPIYAPAGGQQQGGGG</sequence>
<dbReference type="InterPro" id="IPR011989">
    <property type="entry name" value="ARM-like"/>
</dbReference>
<dbReference type="AlphaFoldDB" id="A0A914VLU5"/>
<evidence type="ECO:0000313" key="4">
    <source>
        <dbReference type="Proteomes" id="UP000887566"/>
    </source>
</evidence>
<dbReference type="InterPro" id="IPR016024">
    <property type="entry name" value="ARM-type_fold"/>
</dbReference>
<dbReference type="PROSITE" id="PS50176">
    <property type="entry name" value="ARM_REPEAT"/>
    <property type="match status" value="6"/>
</dbReference>
<dbReference type="InterPro" id="IPR013284">
    <property type="entry name" value="Beta-catenin"/>
</dbReference>
<evidence type="ECO:0000313" key="5">
    <source>
        <dbReference type="WBParaSite" id="PSAMB.scaffold2180size24800.g16707.t1"/>
    </source>
</evidence>
<accession>A0A914VLU5</accession>
<organism evidence="4 5">
    <name type="scientific">Plectus sambesii</name>
    <dbReference type="NCBI Taxonomy" id="2011161"/>
    <lineage>
        <taxon>Eukaryota</taxon>
        <taxon>Metazoa</taxon>
        <taxon>Ecdysozoa</taxon>
        <taxon>Nematoda</taxon>
        <taxon>Chromadorea</taxon>
        <taxon>Plectida</taxon>
        <taxon>Plectina</taxon>
        <taxon>Plectoidea</taxon>
        <taxon>Plectidae</taxon>
        <taxon>Plectus</taxon>
    </lineage>
</organism>
<protein>
    <submittedName>
        <fullName evidence="5">Beta-catenin</fullName>
    </submittedName>
</protein>
<dbReference type="PRINTS" id="PR01869">
    <property type="entry name" value="BCATNINFAMLY"/>
</dbReference>
<feature type="region of interest" description="Disordered" evidence="3">
    <location>
        <begin position="719"/>
        <end position="751"/>
    </location>
</feature>
<dbReference type="Pfam" id="PF00514">
    <property type="entry name" value="Arm"/>
    <property type="match status" value="1"/>
</dbReference>